<dbReference type="GO" id="GO:0004095">
    <property type="term" value="F:carnitine O-palmitoyltransferase activity"/>
    <property type="evidence" value="ECO:0007669"/>
    <property type="project" value="TreeGrafter"/>
</dbReference>
<dbReference type="GO" id="GO:0006635">
    <property type="term" value="P:fatty acid beta-oxidation"/>
    <property type="evidence" value="ECO:0007669"/>
    <property type="project" value="TreeGrafter"/>
</dbReference>
<evidence type="ECO:0000259" key="2">
    <source>
        <dbReference type="Pfam" id="PF00755"/>
    </source>
</evidence>
<dbReference type="EMBL" id="WNTK01000115">
    <property type="protein sequence ID" value="KAG9471698.1"/>
    <property type="molecule type" value="Genomic_DNA"/>
</dbReference>
<evidence type="ECO:0000313" key="3">
    <source>
        <dbReference type="EMBL" id="KAG9471699.1"/>
    </source>
</evidence>
<accession>A0A8J6EM18</accession>
<dbReference type="InterPro" id="IPR039551">
    <property type="entry name" value="Cho/carn_acyl_trans"/>
</dbReference>
<comment type="similarity">
    <text evidence="1">Belongs to the carnitine/choline acetyltransferase family.</text>
</comment>
<dbReference type="OrthoDB" id="240216at2759"/>
<gene>
    <name evidence="3" type="ORF">GDO78_013677</name>
</gene>
<dbReference type="InterPro" id="IPR000542">
    <property type="entry name" value="Carn_acyl_trans"/>
</dbReference>
<feature type="domain" description="Choline/carnitine acyltransferase" evidence="2">
    <location>
        <begin position="60"/>
        <end position="154"/>
    </location>
</feature>
<dbReference type="PANTHER" id="PTHR22589">
    <property type="entry name" value="CARNITINE O-ACYLTRANSFERASE"/>
    <property type="match status" value="1"/>
</dbReference>
<dbReference type="Gene3D" id="3.30.559.10">
    <property type="entry name" value="Chloramphenicol acetyltransferase-like domain"/>
    <property type="match status" value="1"/>
</dbReference>
<comment type="caution">
    <text evidence="3">The sequence shown here is derived from an EMBL/GenBank/DDBJ whole genome shotgun (WGS) entry which is preliminary data.</text>
</comment>
<dbReference type="Proteomes" id="UP000770717">
    <property type="component" value="Unassembled WGS sequence"/>
</dbReference>
<dbReference type="AlphaFoldDB" id="A0A8J6EM18"/>
<dbReference type="PANTHER" id="PTHR22589:SF16">
    <property type="entry name" value="CARNITINE O-PALMITOYLTRANSFERASE 2, MITOCHONDRIAL"/>
    <property type="match status" value="1"/>
</dbReference>
<keyword evidence="4" id="KW-1185">Reference proteome</keyword>
<protein>
    <recommendedName>
        <fullName evidence="2">Choline/carnitine acyltransferase domain-containing protein</fullName>
    </recommendedName>
</protein>
<name>A0A8J6EM18_ELECQ</name>
<dbReference type="GO" id="GO:0005739">
    <property type="term" value="C:mitochondrion"/>
    <property type="evidence" value="ECO:0007669"/>
    <property type="project" value="TreeGrafter"/>
</dbReference>
<dbReference type="Pfam" id="PF00755">
    <property type="entry name" value="Carn_acyltransf"/>
    <property type="match status" value="1"/>
</dbReference>
<dbReference type="EMBL" id="WNTK01000115">
    <property type="protein sequence ID" value="KAG9471699.1"/>
    <property type="molecule type" value="Genomic_DNA"/>
</dbReference>
<reference evidence="3" key="1">
    <citation type="thesis" date="2020" institute="ProQuest LLC" country="789 East Eisenhower Parkway, Ann Arbor, MI, USA">
        <title>Comparative Genomics and Chromosome Evolution.</title>
        <authorList>
            <person name="Mudd A.B."/>
        </authorList>
    </citation>
    <scope>NUCLEOTIDE SEQUENCE</scope>
    <source>
        <strain evidence="3">HN-11 Male</strain>
        <tissue evidence="3">Kidney and liver</tissue>
    </source>
</reference>
<sequence>MARLLTKSCFLKGGSSCAPGSVLLRAYSSGSGDTEYLHRSIVPTMHFQKSLPSVNILTRYGQGFDRHLFALRYLAAGKGMNVPDLFQDPAYARINHNVLSTSTLTSPAVQLGGFAPVVPDGFGVGYGVHDDWIGCNVTAYPARDVKQFVQCVHQSLEDIFKVV</sequence>
<proteinExistence type="inferred from homology"/>
<dbReference type="InterPro" id="IPR023213">
    <property type="entry name" value="CAT-like_dom_sf"/>
</dbReference>
<evidence type="ECO:0000256" key="1">
    <source>
        <dbReference type="ARBA" id="ARBA00005232"/>
    </source>
</evidence>
<dbReference type="SUPFAM" id="SSF52777">
    <property type="entry name" value="CoA-dependent acyltransferases"/>
    <property type="match status" value="1"/>
</dbReference>
<organism evidence="3 4">
    <name type="scientific">Eleutherodactylus coqui</name>
    <name type="common">Puerto Rican coqui</name>
    <dbReference type="NCBI Taxonomy" id="57060"/>
    <lineage>
        <taxon>Eukaryota</taxon>
        <taxon>Metazoa</taxon>
        <taxon>Chordata</taxon>
        <taxon>Craniata</taxon>
        <taxon>Vertebrata</taxon>
        <taxon>Euteleostomi</taxon>
        <taxon>Amphibia</taxon>
        <taxon>Batrachia</taxon>
        <taxon>Anura</taxon>
        <taxon>Neobatrachia</taxon>
        <taxon>Hyloidea</taxon>
        <taxon>Eleutherodactylidae</taxon>
        <taxon>Eleutherodactylinae</taxon>
        <taxon>Eleutherodactylus</taxon>
        <taxon>Eleutherodactylus</taxon>
    </lineage>
</organism>
<evidence type="ECO:0000313" key="4">
    <source>
        <dbReference type="Proteomes" id="UP000770717"/>
    </source>
</evidence>